<keyword evidence="7" id="KW-0791">Threonine biosynthesis</keyword>
<evidence type="ECO:0000256" key="7">
    <source>
        <dbReference type="ARBA" id="ARBA00022697"/>
    </source>
</evidence>
<feature type="domain" description="Threonine synthase N-terminal" evidence="14">
    <location>
        <begin position="8"/>
        <end position="78"/>
    </location>
</feature>
<comment type="caution">
    <text evidence="15">The sequence shown here is derived from an EMBL/GenBank/DDBJ whole genome shotgun (WGS) entry which is preliminary data.</text>
</comment>
<dbReference type="InterPro" id="IPR004450">
    <property type="entry name" value="Thr_synthase-like"/>
</dbReference>
<dbReference type="FunFam" id="3.40.50.1100:FF:000026">
    <property type="entry name" value="Threonine synthase"/>
    <property type="match status" value="1"/>
</dbReference>
<evidence type="ECO:0000256" key="1">
    <source>
        <dbReference type="ARBA" id="ARBA00001933"/>
    </source>
</evidence>
<dbReference type="GO" id="GO:0004795">
    <property type="term" value="F:threonine synthase activity"/>
    <property type="evidence" value="ECO:0007669"/>
    <property type="project" value="UniProtKB-UniRule"/>
</dbReference>
<dbReference type="GO" id="GO:0030170">
    <property type="term" value="F:pyridoxal phosphate binding"/>
    <property type="evidence" value="ECO:0007669"/>
    <property type="project" value="InterPro"/>
</dbReference>
<dbReference type="SUPFAM" id="SSF53686">
    <property type="entry name" value="Tryptophan synthase beta subunit-like PLP-dependent enzymes"/>
    <property type="match status" value="1"/>
</dbReference>
<evidence type="ECO:0000256" key="9">
    <source>
        <dbReference type="ARBA" id="ARBA00023239"/>
    </source>
</evidence>
<evidence type="ECO:0000256" key="6">
    <source>
        <dbReference type="ARBA" id="ARBA00022605"/>
    </source>
</evidence>
<dbReference type="Proteomes" id="UP000252479">
    <property type="component" value="Unassembled WGS sequence"/>
</dbReference>
<proteinExistence type="inferred from homology"/>
<dbReference type="AlphaFoldDB" id="A0A368LL98"/>
<dbReference type="InterPro" id="IPR000634">
    <property type="entry name" value="Ser/Thr_deHydtase_PyrdxlP-BS"/>
</dbReference>
<dbReference type="InterPro" id="IPR029144">
    <property type="entry name" value="Thr_synth_N"/>
</dbReference>
<feature type="modified residue" description="N6-(pyridoxal phosphate)lysine" evidence="12">
    <location>
        <position position="105"/>
    </location>
</feature>
<evidence type="ECO:0000256" key="3">
    <source>
        <dbReference type="ARBA" id="ARBA00005517"/>
    </source>
</evidence>
<evidence type="ECO:0000256" key="5">
    <source>
        <dbReference type="ARBA" id="ARBA00018679"/>
    </source>
</evidence>
<dbReference type="UniPathway" id="UPA00050">
    <property type="reaction ID" value="UER00065"/>
</dbReference>
<evidence type="ECO:0000256" key="8">
    <source>
        <dbReference type="ARBA" id="ARBA00022898"/>
    </source>
</evidence>
<keyword evidence="16" id="KW-1185">Reference proteome</keyword>
<gene>
    <name evidence="15" type="ORF">CIK83_02455</name>
</gene>
<dbReference type="EC" id="4.2.3.1" evidence="4 11"/>
<keyword evidence="9 15" id="KW-0456">Lyase</keyword>
<dbReference type="Pfam" id="PF14821">
    <property type="entry name" value="Thr_synth_N"/>
    <property type="match status" value="1"/>
</dbReference>
<reference evidence="15 16" key="1">
    <citation type="journal article" date="2017" name="Elife">
        <title>Extensive horizontal gene transfer in cheese-associated bacteria.</title>
        <authorList>
            <person name="Bonham K.S."/>
            <person name="Wolfe B.E."/>
            <person name="Dutton R.J."/>
        </authorList>
    </citation>
    <scope>NUCLEOTIDE SEQUENCE [LARGE SCALE GENOMIC DNA]</scope>
    <source>
        <strain evidence="15 16">JB196</strain>
    </source>
</reference>
<comment type="cofactor">
    <cofactor evidence="1 12">
        <name>pyridoxal 5'-phosphate</name>
        <dbReference type="ChEBI" id="CHEBI:597326"/>
    </cofactor>
</comment>
<dbReference type="InterPro" id="IPR037158">
    <property type="entry name" value="Thr_synth_N_sf"/>
</dbReference>
<dbReference type="InterPro" id="IPR051166">
    <property type="entry name" value="Threonine_Synthase"/>
</dbReference>
<dbReference type="Pfam" id="PF00291">
    <property type="entry name" value="PALP"/>
    <property type="match status" value="1"/>
</dbReference>
<dbReference type="PANTHER" id="PTHR42690">
    <property type="entry name" value="THREONINE SYNTHASE FAMILY MEMBER"/>
    <property type="match status" value="1"/>
</dbReference>
<keyword evidence="8 12" id="KW-0663">Pyridoxal phosphate</keyword>
<dbReference type="InterPro" id="IPR001926">
    <property type="entry name" value="TrpB-like_PALP"/>
</dbReference>
<comment type="similarity">
    <text evidence="3">Belongs to the threonine synthase family.</text>
</comment>
<sequence length="429" mass="46617">MKLYNIKENDEQVSFGQAVRQGLGRNQGLFFPSDIPQFDNIDALLSEGFIARSSKILSALIGDELSEQQVHQLVDSAFQFPAPIKSVKNGVYALELFHGPTLAFKDFGGRFMAQSLAAVTADKGQKITILTATSGDTGAAVAHAFYGMENINVVILYPKGKISPLQEKLFCTLGGNIHTVAIDGDFDACQSLVKKAFDDQALREEIGLNSANSINISRLMAQICYYFEAASQMSKTERENLVISVPSGNFGNLTAGLLAKALGLPIKRFIAATNANDTVPRYLETGKWDPKPTVATTSNAMDVSQPNNWPRIEELCRIKGWGLDTLGKGMVTDEQSAASVVELNQMGYLCEPHGAIAYRVLNEQLQEGETGLFLCTAHPAKFKEVVDDILGLDIDVPAPLAKHGAMELLSEDLAADFDLLKAVLRKVQK</sequence>
<dbReference type="Gene3D" id="3.90.1380.10">
    <property type="entry name" value="Threonine synthase, N-terminal domain"/>
    <property type="match status" value="1"/>
</dbReference>
<evidence type="ECO:0000259" key="13">
    <source>
        <dbReference type="Pfam" id="PF00291"/>
    </source>
</evidence>
<evidence type="ECO:0000313" key="15">
    <source>
        <dbReference type="EMBL" id="RCS72566.1"/>
    </source>
</evidence>
<name>A0A368LL98_9VIBR</name>
<protein>
    <recommendedName>
        <fullName evidence="5 11">Threonine synthase</fullName>
        <ecNumber evidence="4 11">4.2.3.1</ecNumber>
    </recommendedName>
</protein>
<dbReference type="RefSeq" id="WP_086961811.1">
    <property type="nucleotide sequence ID" value="NZ_AP018680.1"/>
</dbReference>
<keyword evidence="6" id="KW-0028">Amino-acid biosynthesis</keyword>
<comment type="catalytic activity">
    <reaction evidence="10">
        <text>O-phospho-L-homoserine + H2O = L-threonine + phosphate</text>
        <dbReference type="Rhea" id="RHEA:10840"/>
        <dbReference type="ChEBI" id="CHEBI:15377"/>
        <dbReference type="ChEBI" id="CHEBI:43474"/>
        <dbReference type="ChEBI" id="CHEBI:57590"/>
        <dbReference type="ChEBI" id="CHEBI:57926"/>
        <dbReference type="EC" id="4.2.3.1"/>
    </reaction>
</comment>
<comment type="pathway">
    <text evidence="2">Amino-acid biosynthesis; L-threonine biosynthesis; L-threonine from L-aspartate: step 5/5.</text>
</comment>
<evidence type="ECO:0000256" key="12">
    <source>
        <dbReference type="PIRSR" id="PIRSR604450-51"/>
    </source>
</evidence>
<feature type="domain" description="Tryptophan synthase beta chain-like PALP" evidence="13">
    <location>
        <begin position="88"/>
        <end position="368"/>
    </location>
</feature>
<dbReference type="OrthoDB" id="9763107at2"/>
<evidence type="ECO:0000256" key="10">
    <source>
        <dbReference type="ARBA" id="ARBA00049144"/>
    </source>
</evidence>
<accession>A0A368LL98</accession>
<evidence type="ECO:0000256" key="2">
    <source>
        <dbReference type="ARBA" id="ARBA00004979"/>
    </source>
</evidence>
<dbReference type="GO" id="GO:0009088">
    <property type="term" value="P:threonine biosynthetic process"/>
    <property type="evidence" value="ECO:0007669"/>
    <property type="project" value="UniProtKB-UniRule"/>
</dbReference>
<dbReference type="NCBIfam" id="TIGR00260">
    <property type="entry name" value="thrC"/>
    <property type="match status" value="1"/>
</dbReference>
<evidence type="ECO:0000259" key="14">
    <source>
        <dbReference type="Pfam" id="PF14821"/>
    </source>
</evidence>
<dbReference type="InterPro" id="IPR036052">
    <property type="entry name" value="TrpB-like_PALP_sf"/>
</dbReference>
<dbReference type="PROSITE" id="PS00165">
    <property type="entry name" value="DEHYDRATASE_SER_THR"/>
    <property type="match status" value="1"/>
</dbReference>
<organism evidence="15 16">
    <name type="scientific">Vibrio casei</name>
    <dbReference type="NCBI Taxonomy" id="673372"/>
    <lineage>
        <taxon>Bacteria</taxon>
        <taxon>Pseudomonadati</taxon>
        <taxon>Pseudomonadota</taxon>
        <taxon>Gammaproteobacteria</taxon>
        <taxon>Vibrionales</taxon>
        <taxon>Vibrionaceae</taxon>
        <taxon>Vibrio</taxon>
    </lineage>
</organism>
<dbReference type="GeneID" id="303187758"/>
<dbReference type="PANTHER" id="PTHR42690:SF1">
    <property type="entry name" value="THREONINE SYNTHASE-LIKE 2"/>
    <property type="match status" value="1"/>
</dbReference>
<evidence type="ECO:0000256" key="4">
    <source>
        <dbReference type="ARBA" id="ARBA00013028"/>
    </source>
</evidence>
<dbReference type="EMBL" id="QPGL01000001">
    <property type="protein sequence ID" value="RCS72566.1"/>
    <property type="molecule type" value="Genomic_DNA"/>
</dbReference>
<evidence type="ECO:0000256" key="11">
    <source>
        <dbReference type="NCBIfam" id="TIGR00260"/>
    </source>
</evidence>
<dbReference type="Gene3D" id="3.40.50.1100">
    <property type="match status" value="2"/>
</dbReference>
<evidence type="ECO:0000313" key="16">
    <source>
        <dbReference type="Proteomes" id="UP000252479"/>
    </source>
</evidence>